<reference evidence="1" key="1">
    <citation type="submission" date="2020-06" db="EMBL/GenBank/DDBJ databases">
        <authorList>
            <person name="Li T."/>
            <person name="Hu X."/>
            <person name="Zhang T."/>
            <person name="Song X."/>
            <person name="Zhang H."/>
            <person name="Dai N."/>
            <person name="Sheng W."/>
            <person name="Hou X."/>
            <person name="Wei L."/>
        </authorList>
    </citation>
    <scope>NUCLEOTIDE SEQUENCE</scope>
    <source>
        <strain evidence="1">KEN1</strain>
        <tissue evidence="1">Leaf</tissue>
    </source>
</reference>
<dbReference type="EMBL" id="JACGWN010000008">
    <property type="protein sequence ID" value="KAL0440549.1"/>
    <property type="molecule type" value="Genomic_DNA"/>
</dbReference>
<evidence type="ECO:0000313" key="1">
    <source>
        <dbReference type="EMBL" id="KAL0440549.1"/>
    </source>
</evidence>
<reference evidence="1" key="2">
    <citation type="journal article" date="2024" name="Plant">
        <title>Genomic evolution and insights into agronomic trait innovations of Sesamum species.</title>
        <authorList>
            <person name="Miao H."/>
            <person name="Wang L."/>
            <person name="Qu L."/>
            <person name="Liu H."/>
            <person name="Sun Y."/>
            <person name="Le M."/>
            <person name="Wang Q."/>
            <person name="Wei S."/>
            <person name="Zheng Y."/>
            <person name="Lin W."/>
            <person name="Duan Y."/>
            <person name="Cao H."/>
            <person name="Xiong S."/>
            <person name="Wang X."/>
            <person name="Wei L."/>
            <person name="Li C."/>
            <person name="Ma Q."/>
            <person name="Ju M."/>
            <person name="Zhao R."/>
            <person name="Li G."/>
            <person name="Mu C."/>
            <person name="Tian Q."/>
            <person name="Mei H."/>
            <person name="Zhang T."/>
            <person name="Gao T."/>
            <person name="Zhang H."/>
        </authorList>
    </citation>
    <scope>NUCLEOTIDE SEQUENCE</scope>
    <source>
        <strain evidence="1">KEN1</strain>
    </source>
</reference>
<organism evidence="1">
    <name type="scientific">Sesamum latifolium</name>
    <dbReference type="NCBI Taxonomy" id="2727402"/>
    <lineage>
        <taxon>Eukaryota</taxon>
        <taxon>Viridiplantae</taxon>
        <taxon>Streptophyta</taxon>
        <taxon>Embryophyta</taxon>
        <taxon>Tracheophyta</taxon>
        <taxon>Spermatophyta</taxon>
        <taxon>Magnoliopsida</taxon>
        <taxon>eudicotyledons</taxon>
        <taxon>Gunneridae</taxon>
        <taxon>Pentapetalae</taxon>
        <taxon>asterids</taxon>
        <taxon>lamiids</taxon>
        <taxon>Lamiales</taxon>
        <taxon>Pedaliaceae</taxon>
        <taxon>Sesamum</taxon>
    </lineage>
</organism>
<accession>A0AAW2WHI6</accession>
<gene>
    <name evidence="1" type="ORF">Slati_2537900</name>
</gene>
<name>A0AAW2WHI6_9LAMI</name>
<dbReference type="AlphaFoldDB" id="A0AAW2WHI6"/>
<comment type="caution">
    <text evidence="1">The sequence shown here is derived from an EMBL/GenBank/DDBJ whole genome shotgun (WGS) entry which is preliminary data.</text>
</comment>
<protein>
    <submittedName>
        <fullName evidence="1">Uncharacterized protein</fullName>
    </submittedName>
</protein>
<sequence length="176" mass="18981">MPSAPLAPDNGTTVQRPLRLADVLTEPPCCSTSDTSTGKLPPALLWTIQQMMTAVIREQISTLVATRAVTPLNVSVRGCPLPRTVGRRRLGTTFTNPIGCPSPMAYLSGMLAERPPGHPVLDMGASSEEQQGVPFMKGVMLDELPANCRTPTIPEYNGTTDPQEHLLHFENATILH</sequence>
<proteinExistence type="predicted"/>